<dbReference type="Proteomes" id="UP000053259">
    <property type="component" value="Unassembled WGS sequence"/>
</dbReference>
<dbReference type="EMBL" id="KN847559">
    <property type="protein sequence ID" value="KIW00828.1"/>
    <property type="molecule type" value="Genomic_DNA"/>
</dbReference>
<evidence type="ECO:0000313" key="1">
    <source>
        <dbReference type="EMBL" id="KIW00828.1"/>
    </source>
</evidence>
<reference evidence="1 2" key="1">
    <citation type="submission" date="2015-01" db="EMBL/GenBank/DDBJ databases">
        <title>The Genome Sequence of Ochroconis gallopava CBS43764.</title>
        <authorList>
            <consortium name="The Broad Institute Genomics Platform"/>
            <person name="Cuomo C."/>
            <person name="de Hoog S."/>
            <person name="Gorbushina A."/>
            <person name="Stielow B."/>
            <person name="Teixiera M."/>
            <person name="Abouelleil A."/>
            <person name="Chapman S.B."/>
            <person name="Priest M."/>
            <person name="Young S.K."/>
            <person name="Wortman J."/>
            <person name="Nusbaum C."/>
            <person name="Birren B."/>
        </authorList>
    </citation>
    <scope>NUCLEOTIDE SEQUENCE [LARGE SCALE GENOMIC DNA]</scope>
    <source>
        <strain evidence="1 2">CBS 43764</strain>
    </source>
</reference>
<keyword evidence="2" id="KW-1185">Reference proteome</keyword>
<dbReference type="Pfam" id="PF13668">
    <property type="entry name" value="Ferritin_2"/>
    <property type="match status" value="1"/>
</dbReference>
<name>A0A0D2A237_9PEZI</name>
<dbReference type="InterPro" id="IPR039254">
    <property type="entry name" value="Rds1"/>
</dbReference>
<dbReference type="STRING" id="253628.A0A0D2A237"/>
<dbReference type="PANTHER" id="PTHR38705">
    <property type="entry name" value="PROTEIN RDS1"/>
    <property type="match status" value="1"/>
</dbReference>
<evidence type="ECO:0000313" key="2">
    <source>
        <dbReference type="Proteomes" id="UP000053259"/>
    </source>
</evidence>
<protein>
    <recommendedName>
        <fullName evidence="3">Ferritin-like domain-containing protein</fullName>
    </recommendedName>
</protein>
<dbReference type="HOGENOM" id="CLU_071328_0_0_1"/>
<dbReference type="InParanoid" id="A0A0D2A237"/>
<sequence>MGSCDIQTAEAIPTSILPESISSNTLDNIQALLFVEHLESSFFTAAAANFSNWDTSNALNDSGDIIARIADQEQTHVRILQSMIDAYDIAPIRPCNYSFPVNSWNDFIFVAQRLTTVGMSALIGLSGELAETDPGLVSSLSSILTVEARHDAFLLLEEQQIPNPQAFDTIIHMLWAQNFALQYVIPGSCPDGVPLPVLPMIQAAINSTQHAQEQADRRIDFSWDVSQMPFVVEAGRPLTAAWVGQDQEPTYTNITIDGVGKGHTDIPSNITGQVFTAITSRQPKDEWSLEWAALSGPALVDLA</sequence>
<dbReference type="CDD" id="cd00657">
    <property type="entry name" value="Ferritin_like"/>
    <property type="match status" value="1"/>
</dbReference>
<evidence type="ECO:0008006" key="3">
    <source>
        <dbReference type="Google" id="ProtNLM"/>
    </source>
</evidence>
<dbReference type="InterPro" id="IPR009078">
    <property type="entry name" value="Ferritin-like_SF"/>
</dbReference>
<dbReference type="VEuPathDB" id="FungiDB:PV09_07588"/>
<dbReference type="OrthoDB" id="1001765at2759"/>
<dbReference type="PANTHER" id="PTHR38705:SF1">
    <property type="entry name" value="PROTEIN RDS1"/>
    <property type="match status" value="1"/>
</dbReference>
<dbReference type="RefSeq" id="XP_016210697.1">
    <property type="nucleotide sequence ID" value="XM_016361371.1"/>
</dbReference>
<dbReference type="AlphaFoldDB" id="A0A0D2A237"/>
<organism evidence="1 2">
    <name type="scientific">Verruconis gallopava</name>
    <dbReference type="NCBI Taxonomy" id="253628"/>
    <lineage>
        <taxon>Eukaryota</taxon>
        <taxon>Fungi</taxon>
        <taxon>Dikarya</taxon>
        <taxon>Ascomycota</taxon>
        <taxon>Pezizomycotina</taxon>
        <taxon>Dothideomycetes</taxon>
        <taxon>Pleosporomycetidae</taxon>
        <taxon>Venturiales</taxon>
        <taxon>Sympoventuriaceae</taxon>
        <taxon>Verruconis</taxon>
    </lineage>
</organism>
<dbReference type="GeneID" id="27315561"/>
<proteinExistence type="predicted"/>
<gene>
    <name evidence="1" type="ORF">PV09_07588</name>
</gene>
<dbReference type="SUPFAM" id="SSF47240">
    <property type="entry name" value="Ferritin-like"/>
    <property type="match status" value="1"/>
</dbReference>
<accession>A0A0D2A237</accession>